<evidence type="ECO:0000313" key="3">
    <source>
        <dbReference type="Proteomes" id="UP000243978"/>
    </source>
</evidence>
<keyword evidence="3" id="KW-1185">Reference proteome</keyword>
<reference evidence="2 3" key="1">
    <citation type="submission" date="2018-04" db="EMBL/GenBank/DDBJ databases">
        <title>Genomic Encyclopedia of Archaeal and Bacterial Type Strains, Phase II (KMG-II): from individual species to whole genera.</title>
        <authorList>
            <person name="Goeker M."/>
        </authorList>
    </citation>
    <scope>NUCLEOTIDE SEQUENCE [LARGE SCALE GENOMIC DNA]</scope>
    <source>
        <strain evidence="2 3">DSM 100977</strain>
    </source>
</reference>
<proteinExistence type="predicted"/>
<evidence type="ECO:0000313" key="2">
    <source>
        <dbReference type="EMBL" id="PTX56352.1"/>
    </source>
</evidence>
<comment type="caution">
    <text evidence="2">The sequence shown here is derived from an EMBL/GenBank/DDBJ whole genome shotgun (WGS) entry which is preliminary data.</text>
</comment>
<keyword evidence="1" id="KW-1133">Transmembrane helix</keyword>
<dbReference type="Proteomes" id="UP000243978">
    <property type="component" value="Unassembled WGS sequence"/>
</dbReference>
<name>A0A2T6BJY7_9RHOB</name>
<organism evidence="2 3">
    <name type="scientific">Litoreibacter ponti</name>
    <dbReference type="NCBI Taxonomy" id="1510457"/>
    <lineage>
        <taxon>Bacteria</taxon>
        <taxon>Pseudomonadati</taxon>
        <taxon>Pseudomonadota</taxon>
        <taxon>Alphaproteobacteria</taxon>
        <taxon>Rhodobacterales</taxon>
        <taxon>Roseobacteraceae</taxon>
        <taxon>Litoreibacter</taxon>
    </lineage>
</organism>
<dbReference type="OrthoDB" id="9808190at2"/>
<dbReference type="Pfam" id="PF10003">
    <property type="entry name" value="DUF2244"/>
    <property type="match status" value="1"/>
</dbReference>
<dbReference type="RefSeq" id="WP_107844559.1">
    <property type="nucleotide sequence ID" value="NZ_QBKS01000001.1"/>
</dbReference>
<dbReference type="AlphaFoldDB" id="A0A2T6BJY7"/>
<dbReference type="InterPro" id="IPR019253">
    <property type="entry name" value="DUF2244_TM"/>
</dbReference>
<evidence type="ECO:0000256" key="1">
    <source>
        <dbReference type="SAM" id="Phobius"/>
    </source>
</evidence>
<dbReference type="EMBL" id="QBKS01000001">
    <property type="protein sequence ID" value="PTX56352.1"/>
    <property type="molecule type" value="Genomic_DNA"/>
</dbReference>
<accession>A0A2T6BJY7</accession>
<keyword evidence="1" id="KW-0472">Membrane</keyword>
<keyword evidence="1" id="KW-0812">Transmembrane</keyword>
<gene>
    <name evidence="2" type="ORF">C8N43_1009</name>
</gene>
<feature type="transmembrane region" description="Helical" evidence="1">
    <location>
        <begin position="40"/>
        <end position="61"/>
    </location>
</feature>
<feature type="transmembrane region" description="Helical" evidence="1">
    <location>
        <begin position="67"/>
        <end position="87"/>
    </location>
</feature>
<protein>
    <submittedName>
        <fullName evidence="2">Putative membrane protein</fullName>
    </submittedName>
</protein>
<sequence length="180" mass="20689">MPIQHIHLDEGASDYPEGLSTYRGGEAPCYRVLLWPHRSLPVSGFVFFIAITSFLLAIPLLPLMGTGAVWVLLPFLIATVWALWFFIMRSYRSGQTVEELSIWDDRMTLVRVNPMGPAKTRRQEWEANPYWVEVVSQDKPVENYLTLRGGPREVELGAFLSAEERLELKQELEQEIRRLG</sequence>